<evidence type="ECO:0000259" key="2">
    <source>
        <dbReference type="Pfam" id="PF12471"/>
    </source>
</evidence>
<feature type="domain" description="GTP cyclohydrolase N-terminal" evidence="2">
    <location>
        <begin position="47"/>
        <end position="191"/>
    </location>
</feature>
<dbReference type="OrthoDB" id="57939at2759"/>
<reference evidence="3 4" key="1">
    <citation type="journal article" date="2011" name="PLoS Genet.">
        <title>Genome sequencing and comparative transcriptomics of the model entomopathogenic fungi Metarhizium anisopliae and M. acridum.</title>
        <authorList>
            <person name="Gao Q."/>
            <person name="Jin K."/>
            <person name="Ying S.H."/>
            <person name="Zhang Y."/>
            <person name="Xiao G."/>
            <person name="Shang Y."/>
            <person name="Duan Z."/>
            <person name="Hu X."/>
            <person name="Xie X.Q."/>
            <person name="Zhou G."/>
            <person name="Peng G."/>
            <person name="Luo Z."/>
            <person name="Huang W."/>
            <person name="Wang B."/>
            <person name="Fang W."/>
            <person name="Wang S."/>
            <person name="Zhong Y."/>
            <person name="Ma L.J."/>
            <person name="St Leger R.J."/>
            <person name="Zhao G.P."/>
            <person name="Pei Y."/>
            <person name="Feng M.G."/>
            <person name="Xia Y."/>
            <person name="Wang C."/>
        </authorList>
    </citation>
    <scope>NUCLEOTIDE SEQUENCE [LARGE SCALE GENOMIC DNA]</scope>
    <source>
        <strain evidence="3 4">CQMa 102</strain>
    </source>
</reference>
<dbReference type="Gene3D" id="3.40.50.10990">
    <property type="entry name" value="GTP cyclohydrolase II"/>
    <property type="match status" value="1"/>
</dbReference>
<dbReference type="OMA" id="KGRMWED"/>
<dbReference type="EMBL" id="GL698526">
    <property type="protein sequence ID" value="EFY87478.1"/>
    <property type="molecule type" value="Genomic_DNA"/>
</dbReference>
<dbReference type="PANTHER" id="PTHR47259:SF2">
    <property type="entry name" value="URACIL-REGULATED PROTEIN 1"/>
    <property type="match status" value="1"/>
</dbReference>
<dbReference type="InterPro" id="IPR036144">
    <property type="entry name" value="RibA-like_sf"/>
</dbReference>
<evidence type="ECO:0000313" key="4">
    <source>
        <dbReference type="Proteomes" id="UP000002499"/>
    </source>
</evidence>
<gene>
    <name evidence="3" type="ORF">MAC_06455</name>
</gene>
<dbReference type="Pfam" id="PF00925">
    <property type="entry name" value="GTP_cyclohydro2"/>
    <property type="match status" value="1"/>
</dbReference>
<dbReference type="eggNOG" id="KOG1284">
    <property type="taxonomic scope" value="Eukaryota"/>
</dbReference>
<dbReference type="AlphaFoldDB" id="E9E9A7"/>
<dbReference type="PANTHER" id="PTHR47259">
    <property type="match status" value="1"/>
</dbReference>
<accession>E9E9A7</accession>
<dbReference type="SUPFAM" id="SSF142695">
    <property type="entry name" value="RibA-like"/>
    <property type="match status" value="1"/>
</dbReference>
<dbReference type="InParanoid" id="E9E9A7"/>
<keyword evidence="3" id="KW-0378">Hydrolase</keyword>
<dbReference type="InterPro" id="IPR022163">
    <property type="entry name" value="GTP_CH_N"/>
</dbReference>
<dbReference type="InterPro" id="IPR032677">
    <property type="entry name" value="GTP_cyclohydro_II"/>
</dbReference>
<dbReference type="HOGENOM" id="CLU_029639_0_0_1"/>
<sequence length="371" mass="41725">MNSATPDPAVLDALRQIQHTQTQLLTAVESLTERPSEVRHYPTPTPDGGSYSIYYALAVASKELDRDHRPDYTNTEPATRIGPFPQWGDPHKIVAMDPWGHLTPWTFKKIMEEEHVDLRPTIAITKAHMKLPELEESVKAGRLVPDGKVCLNKLGELAVTKFAVEPVWYLPGVAERFGIDEATLRRSLFEHTGGSYPECNGSDVFGSDICTCRPYLIFGIEEAVKEAQNGGSGVVIYFRKEGRALGEVTKSYQYLVYNARKRGEDRASDYFMRTENIAGVKDMRFQALMPDILHWLGIQKIDRMLSMSNMKHDAIVSQGIPILERVELPEELIPADSRVEIDAKITAGYFTAGKRLTADELQSVQGRMWED</sequence>
<proteinExistence type="predicted"/>
<organism evidence="4">
    <name type="scientific">Metarhizium acridum (strain CQMa 102)</name>
    <dbReference type="NCBI Taxonomy" id="655827"/>
    <lineage>
        <taxon>Eukaryota</taxon>
        <taxon>Fungi</taxon>
        <taxon>Dikarya</taxon>
        <taxon>Ascomycota</taxon>
        <taxon>Pezizomycotina</taxon>
        <taxon>Sordariomycetes</taxon>
        <taxon>Hypocreomycetidae</taxon>
        <taxon>Hypocreales</taxon>
        <taxon>Clavicipitaceae</taxon>
        <taxon>Metarhizium</taxon>
    </lineage>
</organism>
<dbReference type="STRING" id="655827.E9E9A7"/>
<feature type="domain" description="GTP cyclohydrolase II" evidence="1">
    <location>
        <begin position="198"/>
        <end position="326"/>
    </location>
</feature>
<dbReference type="Pfam" id="PF12471">
    <property type="entry name" value="GTP_CH_N"/>
    <property type="match status" value="1"/>
</dbReference>
<dbReference type="GO" id="GO:0016787">
    <property type="term" value="F:hydrolase activity"/>
    <property type="evidence" value="ECO:0007669"/>
    <property type="project" value="UniProtKB-KW"/>
</dbReference>
<keyword evidence="4" id="KW-1185">Reference proteome</keyword>
<evidence type="ECO:0000313" key="3">
    <source>
        <dbReference type="EMBL" id="EFY87478.1"/>
    </source>
</evidence>
<evidence type="ECO:0000259" key="1">
    <source>
        <dbReference type="Pfam" id="PF00925"/>
    </source>
</evidence>
<protein>
    <submittedName>
        <fullName evidence="3">GTP cyclohydrolase II, putative</fullName>
    </submittedName>
</protein>
<name>E9E9A7_METAQ</name>
<dbReference type="Proteomes" id="UP000002499">
    <property type="component" value="Unassembled WGS sequence"/>
</dbReference>